<dbReference type="EMBL" id="JABMKX010000030">
    <property type="protein sequence ID" value="NQX49698.1"/>
    <property type="molecule type" value="Genomic_DNA"/>
</dbReference>
<dbReference type="RefSeq" id="WP_173140979.1">
    <property type="nucleotide sequence ID" value="NZ_JABMKX010000030.1"/>
</dbReference>
<dbReference type="Proteomes" id="UP000711047">
    <property type="component" value="Unassembled WGS sequence"/>
</dbReference>
<gene>
    <name evidence="6" type="ORF">HQN87_30820</name>
</gene>
<feature type="domain" description="SLH" evidence="5">
    <location>
        <begin position="1169"/>
        <end position="1226"/>
    </location>
</feature>
<name>A0ABX2E036_9BACL</name>
<organism evidence="6 7">
    <name type="scientific">Paenibacillus tritici</name>
    <dbReference type="NCBI Taxonomy" id="1873425"/>
    <lineage>
        <taxon>Bacteria</taxon>
        <taxon>Bacillati</taxon>
        <taxon>Bacillota</taxon>
        <taxon>Bacilli</taxon>
        <taxon>Bacillales</taxon>
        <taxon>Paenibacillaceae</taxon>
        <taxon>Paenibacillus</taxon>
    </lineage>
</organism>
<evidence type="ECO:0000256" key="4">
    <source>
        <dbReference type="SAM" id="MobiDB-lite"/>
    </source>
</evidence>
<feature type="domain" description="SLH" evidence="5">
    <location>
        <begin position="1227"/>
        <end position="1290"/>
    </location>
</feature>
<dbReference type="Pfam" id="PF00395">
    <property type="entry name" value="SLH"/>
    <property type="match status" value="3"/>
</dbReference>
<evidence type="ECO:0000313" key="7">
    <source>
        <dbReference type="Proteomes" id="UP000711047"/>
    </source>
</evidence>
<dbReference type="Pfam" id="PF12733">
    <property type="entry name" value="Cadherin-like"/>
    <property type="match status" value="1"/>
</dbReference>
<reference evidence="6 7" key="1">
    <citation type="submission" date="2020-05" db="EMBL/GenBank/DDBJ databases">
        <title>Paenibacillus glebae, sp. nov., Paenibacillus humi sp. nov., Paenibacillus pedi sp. nov., Paenibacillus terrestris sp. nov. and Paenibacillus terricola sp. nov., isolated from a forest top soil sample.</title>
        <authorList>
            <person name="Qi S."/>
            <person name="Carlier A."/>
            <person name="Cnockaert M."/>
            <person name="Vandamme P."/>
        </authorList>
    </citation>
    <scope>NUCLEOTIDE SEQUENCE [LARGE SCALE GENOMIC DNA]</scope>
    <source>
        <strain evidence="6 7">LMG 29502</strain>
    </source>
</reference>
<dbReference type="Pfam" id="PF00331">
    <property type="entry name" value="Glyco_hydro_10"/>
    <property type="match status" value="1"/>
</dbReference>
<evidence type="ECO:0000256" key="3">
    <source>
        <dbReference type="ARBA" id="ARBA00023326"/>
    </source>
</evidence>
<dbReference type="InterPro" id="IPR017853">
    <property type="entry name" value="GH"/>
</dbReference>
<dbReference type="Gene3D" id="2.60.120.260">
    <property type="entry name" value="Galactose-binding domain-like"/>
    <property type="match status" value="1"/>
</dbReference>
<evidence type="ECO:0000256" key="1">
    <source>
        <dbReference type="ARBA" id="ARBA00022801"/>
    </source>
</evidence>
<keyword evidence="3" id="KW-0624">Polysaccharide degradation</keyword>
<feature type="region of interest" description="Disordered" evidence="4">
    <location>
        <begin position="912"/>
        <end position="970"/>
    </location>
</feature>
<keyword evidence="2" id="KW-0119">Carbohydrate metabolism</keyword>
<evidence type="ECO:0000259" key="5">
    <source>
        <dbReference type="PROSITE" id="PS51272"/>
    </source>
</evidence>
<dbReference type="InterPro" id="IPR025883">
    <property type="entry name" value="Cadherin-like_domain"/>
</dbReference>
<protein>
    <submittedName>
        <fullName evidence="6">S-layer homology domain-containing protein</fullName>
    </submittedName>
</protein>
<feature type="compositionally biased region" description="Low complexity" evidence="4">
    <location>
        <begin position="928"/>
        <end position="948"/>
    </location>
</feature>
<proteinExistence type="predicted"/>
<dbReference type="PROSITE" id="PS51272">
    <property type="entry name" value="SLH"/>
    <property type="match status" value="3"/>
</dbReference>
<keyword evidence="1" id="KW-0378">Hydrolase</keyword>
<dbReference type="SUPFAM" id="SSF51445">
    <property type="entry name" value="(Trans)glycosidases"/>
    <property type="match status" value="1"/>
</dbReference>
<keyword evidence="7" id="KW-1185">Reference proteome</keyword>
<feature type="domain" description="SLH" evidence="5">
    <location>
        <begin position="1295"/>
        <end position="1349"/>
    </location>
</feature>
<evidence type="ECO:0000313" key="6">
    <source>
        <dbReference type="EMBL" id="NQX49698.1"/>
    </source>
</evidence>
<dbReference type="Gene3D" id="3.20.20.80">
    <property type="entry name" value="Glycosidases"/>
    <property type="match status" value="1"/>
</dbReference>
<accession>A0ABX2E036</accession>
<comment type="caution">
    <text evidence="6">The sequence shown here is derived from an EMBL/GenBank/DDBJ whole genome shotgun (WGS) entry which is preliminary data.</text>
</comment>
<evidence type="ECO:0000256" key="2">
    <source>
        <dbReference type="ARBA" id="ARBA00023277"/>
    </source>
</evidence>
<feature type="compositionally biased region" description="Low complexity" evidence="4">
    <location>
        <begin position="955"/>
        <end position="969"/>
    </location>
</feature>
<dbReference type="InterPro" id="IPR001000">
    <property type="entry name" value="GH10_dom"/>
</dbReference>
<dbReference type="InterPro" id="IPR001119">
    <property type="entry name" value="SLH_dom"/>
</dbReference>
<sequence length="1349" mass="144719">MNSRKYVISISRLLVIIMLFSIFTYTPVPAAAAGEEPSVELNDLIAQAEALKTGNLEFPLQVSQSVYGSVYGSDVNQALPWVHVDELQALNDAIELARNVNTPAEEAIASLKEAIMKFTANIKSDGSDPYFRLDPGPGKVSVKVTAPTNAWKARTPLDNRVPADFAGGSFKTIPYPFTDAQGKAEVLQINYAHNGKSTFGGISLESPLSPAVNVTAGSTIEFDVYYPKSAQGKFMRWRVRNTSDNLDSYLREYQYNNLNPDWVGSYNGESWLKVHHSINASAGNSSNFILELHGENARPAENGMLLVANIEITAPDPKGVALPNVVNKENQSAVAPLKSLYNKENGLFMVGAIGTGPVTGTRANHYEIFVDGNNLKAEGTHPRGPEWLKNVNGEAMNGATTAPGLAEYSFPTNSYQAIRDSGTPGQYKSHGHVLAWYNQAPGWMAQMIPANLPSGYNGSANFYGLGNGVTTTVKVDKEMARRVQFNHTMYVMRHFLTTDTKYGSSESRGVIPFNSWDVLNEEVHESRHSELIPQDANSWRTSLKHTNWLAAMSDDQIGGDITDHYIYLLFKNAHIAAPNAKMAEAYKANYANLPEYMKLDGHDTKGSIDSYIVDNPPKLTYNDYGVATRSKARTVYNMVLELNTAWRSDPLYDGRPLIEDIGIQGHDAVGKTLASDNQYAMALYASLVDRGLLSGITYSELDLKVPTDAPGGGATAPAVLNVRQSDALGYQYALLYKTFNKFAPYIDHIISWGVTGSGWQGSYVLFDGQSNANAGYYGAMKPDRFILGHSYLDDYFAGEYQAIGNNAIDLGDLGVYTPNSVNADLSSLSLSAGTLEPAFNAATTEYDVSLKDASSITVTAAAADSRSSIKVNDTVVASGTASEAISLTPGTRTDIKVEVTGADGRVKTYTLKVTNDKTETPSTPEPGTPTATPAPSATPVPAISATPVPEVPSGPGTVATATPSTPAAPLVQGQKVTMPATVNNATASVKVSDLARAKEFIEKNVTLDIPAAQGVNSYSVGLPAAALTNGAKDNKLTISTEFGQVVISGNMLTGTPESSGKEVALEIGKGDKSGLPAEVKAALGDRPIIQLSLKVDGKETAWSNPGAPVTVSVPYQPSTDELKNPEMIVIRYMDESGKVMTVPSGRYASKTGMVTFTTTHLGDFAVAYVSKTFTDLGKAAWAKNAVEVLASKDILKTEGGEFHPSTDITRADFLYSLVRALGLTAKADGNFSDVQKNAYYYNELAIAKALGITNGQNNGSFGSDQKITRQDMMVLTERALKLEKKLNNPGTAADLERFSDKSKVASYALGSVAAMVKEGLIQGSGNKINPAGNTTKAEAAVFLYRLYNK</sequence>